<sequence length="925" mass="96250">MDPLSISVAILSLIGATGKVATTINDIAGKSSRAPSTVTAISAECGIITRTLRHVEHIARTEPSALTFRLAGDGAATSGDPSQDEGEEESPSLDATMYSALESCDLTIVALSATLQKCKGSSSLSRKTKFLLNETELQDRLQSLRGLNQAMTGLLAAVQAESLSAVRLILNDNSAALDTMVRQSNVLRRNHEPSIITGITDASPFDFDDGVVDSLAYRRAFRKFRTGNKADLPRPIAEPPNKDDSVTIVDSAHSAIANGANGGPGQLAPTARHSISPPTAIIAASDVPDPGPAEGSSKHLLEAAGKGSLTLVSASLRQGADIEFCGDDGCTALLLATQGGHSKIVRVLSEYSADCEAIDASGKNSLHMAASSGDLISCEIVLERVKDIDASDKDGWTALHYAAKHNHEEIVDLLCTKGADLTAAVSAGSLDAGAHPLHVAVRSRSNRATRSLLKAGSSARAKCSDRNLPLNIAAMNGDSAMIECLLDAGADIEATGKEDNPPIHHAAANNRSLAISTLLQGGAQLQPRLHISGNTPLHTAALFSNTAAAQFLIQKGHTVNTLDYAGDTPLHVAAKAGSAATVSLLLDSGGDVDAIGADASTPLVLAATGGHFAAAEVLMERGARISLRDKHHNQAITLAAKAGNVLLIDRLLKEGADKDARGQSGWPVISFAAGNGRVPVIKLLLQKGASITARTNTNDEPLHMGASWGHLNSVVALIEAGANIEEPGFEQTRPLHYSVRNADEPIVAYLLKKGAAADPLDDWGGSPFNYAAKYGRSKALKLLAQAGALVDRPARNGNRAVHLAALYSQPAALETLVSLQADINATGSDGYSPLCSACSIDDDKGCIDLLIRNGADLEIRSVADSYTALHIAVKQGRLDAIRKLLAAGAEIDATSKGGLTPQQLAVAGSKGEIIEVLREHEARAG</sequence>
<name>A0A1V8TUG4_9PEZI</name>
<dbReference type="PANTHER" id="PTHR24198:SF165">
    <property type="entry name" value="ANKYRIN REPEAT-CONTAINING PROTEIN-RELATED"/>
    <property type="match status" value="1"/>
</dbReference>
<comment type="caution">
    <text evidence="5">The sequence shown here is derived from an EMBL/GenBank/DDBJ whole genome shotgun (WGS) entry which is preliminary data.</text>
</comment>
<feature type="compositionally biased region" description="Acidic residues" evidence="4">
    <location>
        <begin position="82"/>
        <end position="91"/>
    </location>
</feature>
<dbReference type="STRING" id="1507870.A0A1V8TUG4"/>
<dbReference type="Pfam" id="PF12796">
    <property type="entry name" value="Ank_2"/>
    <property type="match status" value="4"/>
</dbReference>
<dbReference type="AlphaFoldDB" id="A0A1V8TUG4"/>
<dbReference type="PROSITE" id="PS50297">
    <property type="entry name" value="ANK_REP_REGION"/>
    <property type="match status" value="11"/>
</dbReference>
<feature type="repeat" description="ANK" evidence="3">
    <location>
        <begin position="361"/>
        <end position="393"/>
    </location>
</feature>
<feature type="region of interest" description="Disordered" evidence="4">
    <location>
        <begin position="72"/>
        <end position="92"/>
    </location>
</feature>
<proteinExistence type="predicted"/>
<evidence type="ECO:0000256" key="4">
    <source>
        <dbReference type="SAM" id="MobiDB-lite"/>
    </source>
</evidence>
<protein>
    <submittedName>
        <fullName evidence="5">Uncharacterized protein</fullName>
    </submittedName>
</protein>
<dbReference type="EMBL" id="NAJO01000001">
    <property type="protein sequence ID" value="OQO14954.1"/>
    <property type="molecule type" value="Genomic_DNA"/>
</dbReference>
<feature type="repeat" description="ANK" evidence="3">
    <location>
        <begin position="598"/>
        <end position="630"/>
    </location>
</feature>
<dbReference type="Proteomes" id="UP000192596">
    <property type="component" value="Unassembled WGS sequence"/>
</dbReference>
<gene>
    <name evidence="5" type="ORF">B0A48_00336</name>
</gene>
<dbReference type="OrthoDB" id="3673852at2759"/>
<feature type="repeat" description="ANK" evidence="3">
    <location>
        <begin position="328"/>
        <end position="360"/>
    </location>
</feature>
<evidence type="ECO:0000313" key="6">
    <source>
        <dbReference type="Proteomes" id="UP000192596"/>
    </source>
</evidence>
<feature type="repeat" description="ANK" evidence="3">
    <location>
        <begin position="864"/>
        <end position="896"/>
    </location>
</feature>
<keyword evidence="1" id="KW-0677">Repeat</keyword>
<feature type="repeat" description="ANK" evidence="3">
    <location>
        <begin position="730"/>
        <end position="762"/>
    </location>
</feature>
<feature type="repeat" description="ANK" evidence="3">
    <location>
        <begin position="565"/>
        <end position="597"/>
    </location>
</feature>
<feature type="repeat" description="ANK" evidence="3">
    <location>
        <begin position="664"/>
        <end position="696"/>
    </location>
</feature>
<evidence type="ECO:0000256" key="3">
    <source>
        <dbReference type="PROSITE-ProRule" id="PRU00023"/>
    </source>
</evidence>
<accession>A0A1V8TUG4</accession>
<dbReference type="Pfam" id="PF00023">
    <property type="entry name" value="Ank"/>
    <property type="match status" value="1"/>
</dbReference>
<feature type="repeat" description="ANK" evidence="3">
    <location>
        <begin position="697"/>
        <end position="729"/>
    </location>
</feature>
<dbReference type="PRINTS" id="PR01415">
    <property type="entry name" value="ANKYRIN"/>
</dbReference>
<evidence type="ECO:0000313" key="5">
    <source>
        <dbReference type="EMBL" id="OQO14954.1"/>
    </source>
</evidence>
<dbReference type="SUPFAM" id="SSF48403">
    <property type="entry name" value="Ankyrin repeat"/>
    <property type="match status" value="2"/>
</dbReference>
<feature type="repeat" description="ANK" evidence="3">
    <location>
        <begin position="465"/>
        <end position="497"/>
    </location>
</feature>
<dbReference type="SMART" id="SM00248">
    <property type="entry name" value="ANK"/>
    <property type="match status" value="17"/>
</dbReference>
<dbReference type="InterPro" id="IPR002110">
    <property type="entry name" value="Ankyrin_rpt"/>
</dbReference>
<dbReference type="Gene3D" id="1.25.40.20">
    <property type="entry name" value="Ankyrin repeat-containing domain"/>
    <property type="match status" value="4"/>
</dbReference>
<dbReference type="PANTHER" id="PTHR24198">
    <property type="entry name" value="ANKYRIN REPEAT AND PROTEIN KINASE DOMAIN-CONTAINING PROTEIN"/>
    <property type="match status" value="1"/>
</dbReference>
<organism evidence="5 6">
    <name type="scientific">Cryoendolithus antarcticus</name>
    <dbReference type="NCBI Taxonomy" id="1507870"/>
    <lineage>
        <taxon>Eukaryota</taxon>
        <taxon>Fungi</taxon>
        <taxon>Dikarya</taxon>
        <taxon>Ascomycota</taxon>
        <taxon>Pezizomycotina</taxon>
        <taxon>Dothideomycetes</taxon>
        <taxon>Dothideomycetidae</taxon>
        <taxon>Cladosporiales</taxon>
        <taxon>Cladosporiaceae</taxon>
        <taxon>Cryoendolithus</taxon>
    </lineage>
</organism>
<feature type="repeat" description="ANK" evidence="3">
    <location>
        <begin position="829"/>
        <end position="862"/>
    </location>
</feature>
<feature type="repeat" description="ANK" evidence="3">
    <location>
        <begin position="631"/>
        <end position="663"/>
    </location>
</feature>
<keyword evidence="2 3" id="KW-0040">ANK repeat</keyword>
<keyword evidence="6" id="KW-1185">Reference proteome</keyword>
<dbReference type="InterPro" id="IPR036770">
    <property type="entry name" value="Ankyrin_rpt-contain_sf"/>
</dbReference>
<feature type="repeat" description="ANK" evidence="3">
    <location>
        <begin position="796"/>
        <end position="828"/>
    </location>
</feature>
<dbReference type="InParanoid" id="A0A1V8TUG4"/>
<feature type="repeat" description="ANK" evidence="3">
    <location>
        <begin position="532"/>
        <end position="564"/>
    </location>
</feature>
<dbReference type="PROSITE" id="PS50088">
    <property type="entry name" value="ANK_REPEAT"/>
    <property type="match status" value="15"/>
</dbReference>
<evidence type="ECO:0000256" key="1">
    <source>
        <dbReference type="ARBA" id="ARBA00022737"/>
    </source>
</evidence>
<feature type="repeat" description="ANK" evidence="3">
    <location>
        <begin position="432"/>
        <end position="464"/>
    </location>
</feature>
<reference evidence="6" key="1">
    <citation type="submission" date="2017-03" db="EMBL/GenBank/DDBJ databases">
        <title>Genomes of endolithic fungi from Antarctica.</title>
        <authorList>
            <person name="Coleine C."/>
            <person name="Masonjones S."/>
            <person name="Stajich J.E."/>
        </authorList>
    </citation>
    <scope>NUCLEOTIDE SEQUENCE [LARGE SCALE GENOMIC DNA]</scope>
    <source>
        <strain evidence="6">CCFEE 5527</strain>
    </source>
</reference>
<evidence type="ECO:0000256" key="2">
    <source>
        <dbReference type="ARBA" id="ARBA00023043"/>
    </source>
</evidence>
<feature type="repeat" description="ANK" evidence="3">
    <location>
        <begin position="394"/>
        <end position="426"/>
    </location>
</feature>